<evidence type="ECO:0000256" key="2">
    <source>
        <dbReference type="SAM" id="Phobius"/>
    </source>
</evidence>
<feature type="compositionally biased region" description="Polar residues" evidence="1">
    <location>
        <begin position="171"/>
        <end position="181"/>
    </location>
</feature>
<feature type="region of interest" description="Disordered" evidence="1">
    <location>
        <begin position="393"/>
        <end position="425"/>
    </location>
</feature>
<evidence type="ECO:0000313" key="3">
    <source>
        <dbReference type="EMBL" id="EGT48815.1"/>
    </source>
</evidence>
<name>G0PA16_CAEBE</name>
<evidence type="ECO:0000256" key="1">
    <source>
        <dbReference type="SAM" id="MobiDB-lite"/>
    </source>
</evidence>
<sequence>MFWFKLLYFWIILFPGIFFGPRFSEKKKKKKDSKRIFRDTSKLIFAPNDVCFAWGTMRRPKNTRNRQKKVNEHQFDRLVNECNGLSDAYSELQNAPESPVDDPAPSEPAQNSSQSNGSSNYIADTNAPQPVDEVLDEKLDSEADSVADVNKEEFDASVHNTVHFDEKESDAPSSSKSIPEAQTNIDNIAEQVKDDDQMIEENRHEEEEEEDLLLSSVSSRPLVKSSPVSNDTDDEEPDTQDAVNTENVMHQEAVQRSGGDKHGTLPQASVQWKLAGQTYNGNIPMFISYSLHISIPIFVLILWLYGSTLILIILKFFKLLYRVTIQRPDRFLHSYIETELIVEKKPSNFVNLVNLEQVSSNNFSVLRTVPGVFGGNERIEIEINNVWIGPKSHASGQKNEEGKNAQGNEGRQKTGRREKERLQEEGHKEDFDVMWIVLEASGYIYDIFKRDMIPELVNLSIDRTSTVGIYQEQQQTQLRRDCKLVSLEEDFFWLMIWNLKLIEVISSTDVPCWLTIDQIKLERIWKPIASQRQKMTFKNRTTTCCICTCNLFGTLGHSRTRNETSIHRFIQ</sequence>
<feature type="region of interest" description="Disordered" evidence="1">
    <location>
        <begin position="201"/>
        <end position="247"/>
    </location>
</feature>
<keyword evidence="2" id="KW-0812">Transmembrane</keyword>
<keyword evidence="4" id="KW-1185">Reference proteome</keyword>
<dbReference type="EMBL" id="GL380163">
    <property type="protein sequence ID" value="EGT48815.1"/>
    <property type="molecule type" value="Genomic_DNA"/>
</dbReference>
<proteinExistence type="predicted"/>
<keyword evidence="2" id="KW-1133">Transmembrane helix</keyword>
<dbReference type="InParanoid" id="G0PA16"/>
<keyword evidence="2" id="KW-0472">Membrane</keyword>
<protein>
    <submittedName>
        <fullName evidence="3">Uncharacterized protein</fullName>
    </submittedName>
</protein>
<feature type="compositionally biased region" description="Low complexity" evidence="1">
    <location>
        <begin position="213"/>
        <end position="229"/>
    </location>
</feature>
<accession>G0PA16</accession>
<evidence type="ECO:0000313" key="4">
    <source>
        <dbReference type="Proteomes" id="UP000008068"/>
    </source>
</evidence>
<gene>
    <name evidence="3" type="ORF">CAEBREN_03623</name>
</gene>
<dbReference type="Proteomes" id="UP000008068">
    <property type="component" value="Unassembled WGS sequence"/>
</dbReference>
<organism evidence="4">
    <name type="scientific">Caenorhabditis brenneri</name>
    <name type="common">Nematode worm</name>
    <dbReference type="NCBI Taxonomy" id="135651"/>
    <lineage>
        <taxon>Eukaryota</taxon>
        <taxon>Metazoa</taxon>
        <taxon>Ecdysozoa</taxon>
        <taxon>Nematoda</taxon>
        <taxon>Chromadorea</taxon>
        <taxon>Rhabditida</taxon>
        <taxon>Rhabditina</taxon>
        <taxon>Rhabditomorpha</taxon>
        <taxon>Rhabditoidea</taxon>
        <taxon>Rhabditidae</taxon>
        <taxon>Peloderinae</taxon>
        <taxon>Caenorhabditis</taxon>
    </lineage>
</organism>
<reference evidence="4" key="1">
    <citation type="submission" date="2011-07" db="EMBL/GenBank/DDBJ databases">
        <authorList>
            <consortium name="Caenorhabditis brenneri Sequencing and Analysis Consortium"/>
            <person name="Wilson R.K."/>
        </authorList>
    </citation>
    <scope>NUCLEOTIDE SEQUENCE [LARGE SCALE GENOMIC DNA]</scope>
    <source>
        <strain evidence="4">PB2801</strain>
    </source>
</reference>
<feature type="compositionally biased region" description="Basic and acidic residues" evidence="1">
    <location>
        <begin position="410"/>
        <end position="425"/>
    </location>
</feature>
<feature type="compositionally biased region" description="Low complexity" evidence="1">
    <location>
        <begin position="110"/>
        <end position="120"/>
    </location>
</feature>
<feature type="transmembrane region" description="Helical" evidence="2">
    <location>
        <begin position="295"/>
        <end position="317"/>
    </location>
</feature>
<dbReference type="AlphaFoldDB" id="G0PA16"/>
<feature type="region of interest" description="Disordered" evidence="1">
    <location>
        <begin position="157"/>
        <end position="181"/>
    </location>
</feature>
<feature type="region of interest" description="Disordered" evidence="1">
    <location>
        <begin position="92"/>
        <end position="126"/>
    </location>
</feature>
<feature type="transmembrane region" description="Helical" evidence="2">
    <location>
        <begin position="6"/>
        <end position="24"/>
    </location>
</feature>
<dbReference type="HOGENOM" id="CLU_477550_0_0_1"/>
<feature type="compositionally biased region" description="Basic and acidic residues" evidence="1">
    <location>
        <begin position="157"/>
        <end position="170"/>
    </location>
</feature>